<dbReference type="InterPro" id="IPR041854">
    <property type="entry name" value="BFD-like_2Fe2S-bd_dom_sf"/>
</dbReference>
<dbReference type="Pfam" id="PF04324">
    <property type="entry name" value="Fer2_BFD"/>
    <property type="match status" value="1"/>
</dbReference>
<dbReference type="InterPro" id="IPR009010">
    <property type="entry name" value="Asp_de-COase-like_dom_sf"/>
</dbReference>
<dbReference type="PRINTS" id="PR00411">
    <property type="entry name" value="PNDRDTASEI"/>
</dbReference>
<feature type="domain" description="4Fe-4S Mo/W bis-MGD-type" evidence="20">
    <location>
        <begin position="13"/>
        <end position="69"/>
    </location>
</feature>
<comment type="cofactor">
    <cofactor evidence="1">
        <name>Mo-bis(molybdopterin guanine dinucleotide)</name>
        <dbReference type="ChEBI" id="CHEBI:60539"/>
    </cofactor>
</comment>
<evidence type="ECO:0000256" key="19">
    <source>
        <dbReference type="ARBA" id="ARBA00067026"/>
    </source>
</evidence>
<evidence type="ECO:0000256" key="12">
    <source>
        <dbReference type="ARBA" id="ARBA00022982"/>
    </source>
</evidence>
<dbReference type="InterPro" id="IPR023753">
    <property type="entry name" value="FAD/NAD-binding_dom"/>
</dbReference>
<evidence type="ECO:0000256" key="14">
    <source>
        <dbReference type="ARBA" id="ARBA00023004"/>
    </source>
</evidence>
<keyword evidence="13 21" id="KW-0560">Oxidoreductase</keyword>
<evidence type="ECO:0000256" key="1">
    <source>
        <dbReference type="ARBA" id="ARBA00001942"/>
    </source>
</evidence>
<protein>
    <recommendedName>
        <fullName evidence="19">nitrate reductase (cytochrome)</fullName>
        <ecNumber evidence="19">1.9.6.1</ecNumber>
    </recommendedName>
</protein>
<dbReference type="EC" id="1.9.6.1" evidence="19"/>
<dbReference type="InterPro" id="IPR050123">
    <property type="entry name" value="Prok_molybdopt-oxidoreductase"/>
</dbReference>
<comment type="similarity">
    <text evidence="4">Belongs to the prokaryotic molybdopterin-containing oxidoreductase family. NasA/NapA/NarB subfamily.</text>
</comment>
<gene>
    <name evidence="21" type="primary">napA</name>
    <name evidence="21" type="ORF">FLA105534_03139</name>
</gene>
<dbReference type="Pfam" id="PF01568">
    <property type="entry name" value="Molydop_binding"/>
    <property type="match status" value="1"/>
</dbReference>
<dbReference type="GO" id="GO:0045333">
    <property type="term" value="P:cellular respiration"/>
    <property type="evidence" value="ECO:0007669"/>
    <property type="project" value="UniProtKB-ARBA"/>
</dbReference>
<dbReference type="SUPFAM" id="SSF50692">
    <property type="entry name" value="ADC-like"/>
    <property type="match status" value="1"/>
</dbReference>
<dbReference type="Proteomes" id="UP000479938">
    <property type="component" value="Unassembled WGS sequence"/>
</dbReference>
<dbReference type="InterPro" id="IPR006657">
    <property type="entry name" value="MoPterin_dinucl-bd_dom"/>
</dbReference>
<evidence type="ECO:0000256" key="11">
    <source>
        <dbReference type="ARBA" id="ARBA00022827"/>
    </source>
</evidence>
<reference evidence="21 22" key="1">
    <citation type="submission" date="2020-02" db="EMBL/GenBank/DDBJ databases">
        <authorList>
            <person name="Criscuolo A."/>
        </authorList>
    </citation>
    <scope>NUCLEOTIDE SEQUENCE [LARGE SCALE GENOMIC DNA]</scope>
    <source>
        <strain evidence="21">CIP105534</strain>
    </source>
</reference>
<dbReference type="PROSITE" id="PS00551">
    <property type="entry name" value="MOLYBDOPTERIN_PROK_1"/>
    <property type="match status" value="1"/>
</dbReference>
<dbReference type="PRINTS" id="PR00368">
    <property type="entry name" value="FADPNR"/>
</dbReference>
<comment type="catalytic activity">
    <reaction evidence="17">
        <text>2 Fe(II)-[cytochrome] + nitrate + 2 H(+) = 2 Fe(III)-[cytochrome] + nitrite + H2O</text>
        <dbReference type="Rhea" id="RHEA:12909"/>
        <dbReference type="Rhea" id="RHEA-COMP:11777"/>
        <dbReference type="Rhea" id="RHEA-COMP:11778"/>
        <dbReference type="ChEBI" id="CHEBI:15377"/>
        <dbReference type="ChEBI" id="CHEBI:15378"/>
        <dbReference type="ChEBI" id="CHEBI:16301"/>
        <dbReference type="ChEBI" id="CHEBI:17632"/>
        <dbReference type="ChEBI" id="CHEBI:29033"/>
        <dbReference type="ChEBI" id="CHEBI:29034"/>
        <dbReference type="EC" id="1.9.6.1"/>
    </reaction>
</comment>
<dbReference type="InterPro" id="IPR036188">
    <property type="entry name" value="FAD/NAD-bd_sf"/>
</dbReference>
<dbReference type="PANTHER" id="PTHR43105:SF9">
    <property type="entry name" value="NADPH-FE(3+) OXIDOREDUCTASE SUBUNIT ALPHA"/>
    <property type="match status" value="1"/>
</dbReference>
<dbReference type="PANTHER" id="PTHR43105">
    <property type="entry name" value="RESPIRATORY NITRATE REDUCTASE"/>
    <property type="match status" value="1"/>
</dbReference>
<keyword evidence="9" id="KW-0732">Signal</keyword>
<dbReference type="InterPro" id="IPR027467">
    <property type="entry name" value="MopterinOxRdtase_cofactor_BS"/>
</dbReference>
<dbReference type="Gene3D" id="3.50.50.60">
    <property type="entry name" value="FAD/NAD(P)-binding domain"/>
    <property type="match status" value="2"/>
</dbReference>
<keyword evidence="12" id="KW-0813">Transport</keyword>
<dbReference type="CDD" id="cd02754">
    <property type="entry name" value="MopB_Nitrate-R-NapA-like"/>
    <property type="match status" value="1"/>
</dbReference>
<dbReference type="Gene3D" id="2.40.40.20">
    <property type="match status" value="1"/>
</dbReference>
<dbReference type="GO" id="GO:0042128">
    <property type="term" value="P:nitrate assimilation"/>
    <property type="evidence" value="ECO:0007669"/>
    <property type="project" value="UniProtKB-KW"/>
</dbReference>
<keyword evidence="15" id="KW-0411">Iron-sulfur</keyword>
<evidence type="ECO:0000256" key="6">
    <source>
        <dbReference type="ARBA" id="ARBA00022505"/>
    </source>
</evidence>
<dbReference type="Gene3D" id="2.20.25.90">
    <property type="entry name" value="ADC-like domains"/>
    <property type="match status" value="1"/>
</dbReference>
<sequence length="1182" mass="131200">MISSIKKKTVMQNTKIKTTCSYCGVGCGIIVTKDAKNSIMVTGDKDHPVNKGMLCSKGMNLHYVVNDTSDRILYPEMRGSKSYPLERVSWDTALDRAAAVFTSIIKKYGPDSVGFYISGQCLTEEYYLVNKLVKGFLKTNNIDTNSRLCMSSAVVGYKKTFGEDSVPIAYDDIELADTFLITGANPAWCHPILFRRIEKHKEKNPKVKIIVIDPRRTDTAAFADLHLQIIPGSDIILYHAMAKRIIEKGYVDHDFVKNNAENFKQYKDLVLSTSLEKASKICGISVNDIKLAADTIGKAKGFISLWAMGLNQSAVGVDKNTALLNLSLLTGQIGKPGSGPFSLTGQPNAMGGREVGGMATLLAAHKDIANPEHRKEVADFWGVDTISDQPGLTATEMFEALESGKMKAIWIICTNPLVSLPDSRRIEKALQKAKFVVVQDISHNADTSKYADLLLPAAGWLEKEGTMTNSERRISYLPKGINPPGEALSDIEILIRFAKKMNFNGFNFNSAEEIYKEHCALTKNTNIDISFLNYHRLKTEGTFQWPVPDYGHPGTPRLFTDKKFYTPSQKAIFNLPTAIENTSEQPSPQFPFILTTGRVRDQWHTMTKTGKVSRLMTHTPSPVLEINPIDAYKSDIKNGDIVIVSSKNGEVRVKAKVTDAIKEKVLFLPMHWGKQLENDLNRTNNLTNTIVDPVSKEPDFKYTTVAISKYVKPFQKIAIIGAGAAAFRFIQNYREFNSTDEIVVFSNEMNPFYNRVLLPEYMTGEFSWEKLLKVKDGEALNKLKISMNPGIAITKIDSNTKTITDSLGETHTYDSLIMATGSRPFVPENAQLHLPGRFTVRRKEDADRLKKHLDSTNLPPEEQHVVIIGGGLLGLELAAALKHKKVKTTIVQRASRLMERQLDRISSKLLAEEVQLRDIQIYFDNEVSTVFETNTPNEIEIALKSGRIITANAIVYTIGTIPNIEIARESGLACGRGVKVNQYLQTSNPDIFAIGEIAEFNNKLFGITSAAEEQADILANFLAGDISSFYKGSILMNILKLEDINLCSIGDIEIPENDDSYEEIIFADLKKRYYKKCIVKDDLLVGAILMGDKNEFAEFKTMIESKIELSDKRNLLLRGSSNAKPVMGKLVCSCSQVGAGNIEETIKSGVNNFTDLCKNTGAGLGCGSCKTEVKEILARCKV</sequence>
<evidence type="ECO:0000256" key="10">
    <source>
        <dbReference type="ARBA" id="ARBA00022764"/>
    </source>
</evidence>
<evidence type="ECO:0000256" key="17">
    <source>
        <dbReference type="ARBA" id="ARBA00052176"/>
    </source>
</evidence>
<dbReference type="InterPro" id="IPR016156">
    <property type="entry name" value="FAD/NAD-linked_Rdtase_dimer_sf"/>
</dbReference>
<evidence type="ECO:0000256" key="9">
    <source>
        <dbReference type="ARBA" id="ARBA00022729"/>
    </source>
</evidence>
<comment type="function">
    <text evidence="18">Catalytic subunit of the periplasmic nitrate reductase complex NapAB. Receives electrons from NapB and catalyzes the reduction of nitrate to nitrite.</text>
</comment>
<evidence type="ECO:0000256" key="2">
    <source>
        <dbReference type="ARBA" id="ARBA00001966"/>
    </source>
</evidence>
<dbReference type="PROSITE" id="PS51669">
    <property type="entry name" value="4FE4S_MOW_BIS_MGD"/>
    <property type="match status" value="1"/>
</dbReference>
<dbReference type="AlphaFoldDB" id="A0A6J4GMW6"/>
<keyword evidence="8" id="KW-0479">Metal-binding</keyword>
<keyword evidence="12" id="KW-0249">Electron transport</keyword>
<dbReference type="Gene3D" id="3.40.50.740">
    <property type="match status" value="1"/>
</dbReference>
<name>A0A6J4GMW6_9FLAO</name>
<dbReference type="GO" id="GO:0046872">
    <property type="term" value="F:metal ion binding"/>
    <property type="evidence" value="ECO:0007669"/>
    <property type="project" value="UniProtKB-KW"/>
</dbReference>
<dbReference type="CDD" id="cd02791">
    <property type="entry name" value="MopB_CT_Nitrate-R-NapA-like"/>
    <property type="match status" value="1"/>
</dbReference>
<evidence type="ECO:0000256" key="18">
    <source>
        <dbReference type="ARBA" id="ARBA00055000"/>
    </source>
</evidence>
<dbReference type="InterPro" id="IPR007419">
    <property type="entry name" value="BFD-like_2Fe2S-bd_dom"/>
</dbReference>
<dbReference type="Pfam" id="PF18267">
    <property type="entry name" value="Rubredoxin_C"/>
    <property type="match status" value="1"/>
</dbReference>
<evidence type="ECO:0000256" key="8">
    <source>
        <dbReference type="ARBA" id="ARBA00022723"/>
    </source>
</evidence>
<evidence type="ECO:0000256" key="13">
    <source>
        <dbReference type="ARBA" id="ARBA00023002"/>
    </source>
</evidence>
<dbReference type="GO" id="GO:0043546">
    <property type="term" value="F:molybdopterin cofactor binding"/>
    <property type="evidence" value="ECO:0007669"/>
    <property type="project" value="InterPro"/>
</dbReference>
<dbReference type="InterPro" id="IPR006963">
    <property type="entry name" value="Mopterin_OxRdtase_4Fe-4S_dom"/>
</dbReference>
<proteinExistence type="inferred from homology"/>
<dbReference type="GO" id="GO:0051539">
    <property type="term" value="F:4 iron, 4 sulfur cluster binding"/>
    <property type="evidence" value="ECO:0007669"/>
    <property type="project" value="UniProtKB-KW"/>
</dbReference>
<dbReference type="Gene3D" id="3.30.390.30">
    <property type="match status" value="1"/>
</dbReference>
<dbReference type="Pfam" id="PF00384">
    <property type="entry name" value="Molybdopterin"/>
    <property type="match status" value="1"/>
</dbReference>
<keyword evidence="14" id="KW-0408">Iron</keyword>
<keyword evidence="7" id="KW-0285">Flavoprotein</keyword>
<evidence type="ECO:0000256" key="3">
    <source>
        <dbReference type="ARBA" id="ARBA00001974"/>
    </source>
</evidence>
<dbReference type="Pfam" id="PF04879">
    <property type="entry name" value="Molybdop_Fe4S4"/>
    <property type="match status" value="1"/>
</dbReference>
<evidence type="ECO:0000256" key="7">
    <source>
        <dbReference type="ARBA" id="ARBA00022630"/>
    </source>
</evidence>
<keyword evidence="22" id="KW-1185">Reference proteome</keyword>
<keyword evidence="6" id="KW-0500">Molybdenum</keyword>
<keyword evidence="5" id="KW-0004">4Fe-4S</keyword>
<dbReference type="InterPro" id="IPR006655">
    <property type="entry name" value="Mopterin_OxRdtase_prok_CS"/>
</dbReference>
<evidence type="ECO:0000256" key="16">
    <source>
        <dbReference type="ARBA" id="ARBA00023063"/>
    </source>
</evidence>
<comment type="cofactor">
    <cofactor evidence="2">
        <name>[4Fe-4S] cluster</name>
        <dbReference type="ChEBI" id="CHEBI:49883"/>
    </cofactor>
</comment>
<dbReference type="Pfam" id="PF07992">
    <property type="entry name" value="Pyr_redox_2"/>
    <property type="match status" value="1"/>
</dbReference>
<accession>A0A6J4GMW6</accession>
<evidence type="ECO:0000259" key="20">
    <source>
        <dbReference type="PROSITE" id="PS51669"/>
    </source>
</evidence>
<dbReference type="GO" id="GO:0050140">
    <property type="term" value="F:nitrate reductase (cytochrome) activity"/>
    <property type="evidence" value="ECO:0007669"/>
    <property type="project" value="UniProtKB-EC"/>
</dbReference>
<evidence type="ECO:0000313" key="22">
    <source>
        <dbReference type="Proteomes" id="UP000479938"/>
    </source>
</evidence>
<evidence type="ECO:0000313" key="21">
    <source>
        <dbReference type="EMBL" id="CAA9200561.1"/>
    </source>
</evidence>
<dbReference type="PROSITE" id="PS00932">
    <property type="entry name" value="MOLYBDOPTERIN_PROK_3"/>
    <property type="match status" value="1"/>
</dbReference>
<keyword evidence="11" id="KW-0274">FAD</keyword>
<dbReference type="EMBL" id="CADCSU010000110">
    <property type="protein sequence ID" value="CAA9200561.1"/>
    <property type="molecule type" value="Genomic_DNA"/>
</dbReference>
<dbReference type="SMART" id="SM00926">
    <property type="entry name" value="Molybdop_Fe4S4"/>
    <property type="match status" value="1"/>
</dbReference>
<dbReference type="GO" id="GO:0016020">
    <property type="term" value="C:membrane"/>
    <property type="evidence" value="ECO:0007669"/>
    <property type="project" value="TreeGrafter"/>
</dbReference>
<dbReference type="SUPFAM" id="SSF51905">
    <property type="entry name" value="FAD/NAD(P)-binding domain"/>
    <property type="match status" value="2"/>
</dbReference>
<dbReference type="Gene3D" id="3.40.228.10">
    <property type="entry name" value="Dimethylsulfoxide Reductase, domain 2"/>
    <property type="match status" value="1"/>
</dbReference>
<dbReference type="InterPro" id="IPR041575">
    <property type="entry name" value="Rubredoxin_C"/>
</dbReference>
<evidence type="ECO:0000256" key="15">
    <source>
        <dbReference type="ARBA" id="ARBA00023014"/>
    </source>
</evidence>
<evidence type="ECO:0000256" key="4">
    <source>
        <dbReference type="ARBA" id="ARBA00008747"/>
    </source>
</evidence>
<evidence type="ECO:0000256" key="5">
    <source>
        <dbReference type="ARBA" id="ARBA00022485"/>
    </source>
</evidence>
<dbReference type="Gene3D" id="1.10.10.1100">
    <property type="entry name" value="BFD-like [2Fe-2S]-binding domain"/>
    <property type="match status" value="1"/>
</dbReference>
<keyword evidence="16" id="KW-0534">Nitrate assimilation</keyword>
<dbReference type="SUPFAM" id="SSF53706">
    <property type="entry name" value="Formate dehydrogenase/DMSO reductase, domains 1-3"/>
    <property type="match status" value="1"/>
</dbReference>
<dbReference type="FunFam" id="2.40.40.20:FF:000005">
    <property type="entry name" value="Periplasmic nitrate reductase"/>
    <property type="match status" value="1"/>
</dbReference>
<organism evidence="21 22">
    <name type="scientific">Flavobacterium bizetiae</name>
    <dbReference type="NCBI Taxonomy" id="2704140"/>
    <lineage>
        <taxon>Bacteria</taxon>
        <taxon>Pseudomonadati</taxon>
        <taxon>Bacteroidota</taxon>
        <taxon>Flavobacteriia</taxon>
        <taxon>Flavobacteriales</taxon>
        <taxon>Flavobacteriaceae</taxon>
        <taxon>Flavobacterium</taxon>
    </lineage>
</organism>
<dbReference type="InterPro" id="IPR006656">
    <property type="entry name" value="Mopterin_OxRdtase"/>
</dbReference>
<dbReference type="InterPro" id="IPR041957">
    <property type="entry name" value="CT_Nitrate-R-NapA-like"/>
</dbReference>
<keyword evidence="10" id="KW-0574">Periplasm</keyword>
<comment type="cofactor">
    <cofactor evidence="3">
        <name>FAD</name>
        <dbReference type="ChEBI" id="CHEBI:57692"/>
    </cofactor>
</comment>